<dbReference type="OrthoDB" id="9762614at2"/>
<dbReference type="InterPro" id="IPR024705">
    <property type="entry name" value="Ssp411"/>
</dbReference>
<protein>
    <submittedName>
        <fullName evidence="3">Thioredoxin domain-containing protein</fullName>
    </submittedName>
</protein>
<dbReference type="InterPro" id="IPR036249">
    <property type="entry name" value="Thioredoxin-like_sf"/>
</dbReference>
<evidence type="ECO:0000259" key="2">
    <source>
        <dbReference type="Pfam" id="PF03190"/>
    </source>
</evidence>
<sequence>MPLSQLMLRLTLAASLSSSVFLPAFANELKGHHSPYLAMHGDDPIAWHSWGDEALAKARKENKLLYVSIGYFACHWCHVMHQESFVDPSIAKQLNENYIPIKVDRELNPVLDKRLIEFVQVTNGVAGWPLNVFITPEGYPLVGSTYMPRDHFSGVLETINQRWSKDSALVMEKAKDLSKQLSGMLGILELTTQKISIASQAALFLEKAMEEADDLQGGFSNQKFPNFPQIHALLEINAKKPNPEIDEFLRLTIDAISTKGLHDAIGGGFFRYTVDPGWKTPHYEKMLYTNAQLPILLFKAADYFNHKPYRDVALETIDFMQREMRGRDAFIASLSAVDNEGNEGAYYLYTEDDIRAALNKKEQAIAFAVWDLKRPPEQVSGNLPIQSDSIASLAKDLQMTEAETGKAIDELKLKLQQYRQANRSLPKDNKQLSGWNGLVLSSLAAALPHKPALRQSGDQLAAFLLSLWDGERLKRSAASQQIGTFQDYAAVAKGLLEWSNASCEPRYAAVAASIIDQTWHLFYNNLAWSETSKSLLPNSVAQSHIADTPITSPETLLLEASAMLGGKLMNQRIQSVLALSNRSLNADPFAYASLISFSLTFEKQE</sequence>
<dbReference type="PIRSF" id="PIRSF006402">
    <property type="entry name" value="UCP006402_thioredoxin"/>
    <property type="match status" value="1"/>
</dbReference>
<dbReference type="PANTHER" id="PTHR42899">
    <property type="entry name" value="SPERMATOGENESIS-ASSOCIATED PROTEIN 20"/>
    <property type="match status" value="1"/>
</dbReference>
<name>A0A317CQM2_9GAMM</name>
<comment type="caution">
    <text evidence="3">The sequence shown here is derived from an EMBL/GenBank/DDBJ whole genome shotgun (WGS) entry which is preliminary data.</text>
</comment>
<gene>
    <name evidence="3" type="ORF">DKW60_07580</name>
</gene>
<proteinExistence type="predicted"/>
<dbReference type="InterPro" id="IPR008928">
    <property type="entry name" value="6-hairpin_glycosidase_sf"/>
</dbReference>
<feature type="chain" id="PRO_5016258859" evidence="1">
    <location>
        <begin position="27"/>
        <end position="605"/>
    </location>
</feature>
<dbReference type="Pfam" id="PF03190">
    <property type="entry name" value="Thioredox_DsbH"/>
    <property type="match status" value="1"/>
</dbReference>
<dbReference type="RefSeq" id="WP_109837058.1">
    <property type="nucleotide sequence ID" value="NZ_QGKM01000015.1"/>
</dbReference>
<dbReference type="GO" id="GO:0005975">
    <property type="term" value="P:carbohydrate metabolic process"/>
    <property type="evidence" value="ECO:0007669"/>
    <property type="project" value="InterPro"/>
</dbReference>
<evidence type="ECO:0000313" key="4">
    <source>
        <dbReference type="Proteomes" id="UP000245539"/>
    </source>
</evidence>
<dbReference type="SUPFAM" id="SSF52833">
    <property type="entry name" value="Thioredoxin-like"/>
    <property type="match status" value="1"/>
</dbReference>
<reference evidence="3 4" key="1">
    <citation type="submission" date="2018-05" db="EMBL/GenBank/DDBJ databases">
        <title>Leucothrix arctica sp. nov., isolated from Arctic seawater.</title>
        <authorList>
            <person name="Choi A."/>
            <person name="Baek K."/>
        </authorList>
    </citation>
    <scope>NUCLEOTIDE SEQUENCE [LARGE SCALE GENOMIC DNA]</scope>
    <source>
        <strain evidence="3 4">JCM 18388</strain>
    </source>
</reference>
<keyword evidence="1" id="KW-0732">Signal</keyword>
<feature type="signal peptide" evidence="1">
    <location>
        <begin position="1"/>
        <end position="26"/>
    </location>
</feature>
<dbReference type="CDD" id="cd02955">
    <property type="entry name" value="SSP411"/>
    <property type="match status" value="1"/>
</dbReference>
<keyword evidence="4" id="KW-1185">Reference proteome</keyword>
<accession>A0A317CQM2</accession>
<dbReference type="EMBL" id="QGKM01000015">
    <property type="protein sequence ID" value="PWQ98592.1"/>
    <property type="molecule type" value="Genomic_DNA"/>
</dbReference>
<organism evidence="3 4">
    <name type="scientific">Leucothrix pacifica</name>
    <dbReference type="NCBI Taxonomy" id="1247513"/>
    <lineage>
        <taxon>Bacteria</taxon>
        <taxon>Pseudomonadati</taxon>
        <taxon>Pseudomonadota</taxon>
        <taxon>Gammaproteobacteria</taxon>
        <taxon>Thiotrichales</taxon>
        <taxon>Thiotrichaceae</taxon>
        <taxon>Leucothrix</taxon>
    </lineage>
</organism>
<dbReference type="InterPro" id="IPR004879">
    <property type="entry name" value="Ssp411-like_TRX"/>
</dbReference>
<dbReference type="SUPFAM" id="SSF48208">
    <property type="entry name" value="Six-hairpin glycosidases"/>
    <property type="match status" value="1"/>
</dbReference>
<dbReference type="AlphaFoldDB" id="A0A317CQM2"/>
<evidence type="ECO:0000313" key="3">
    <source>
        <dbReference type="EMBL" id="PWQ98592.1"/>
    </source>
</evidence>
<dbReference type="Gene3D" id="3.40.30.10">
    <property type="entry name" value="Glutaredoxin"/>
    <property type="match status" value="1"/>
</dbReference>
<dbReference type="PANTHER" id="PTHR42899:SF1">
    <property type="entry name" value="SPERMATOGENESIS-ASSOCIATED PROTEIN 20"/>
    <property type="match status" value="1"/>
</dbReference>
<dbReference type="Proteomes" id="UP000245539">
    <property type="component" value="Unassembled WGS sequence"/>
</dbReference>
<feature type="domain" description="Spermatogenesis-associated protein 20-like TRX" evidence="2">
    <location>
        <begin position="27"/>
        <end position="181"/>
    </location>
</feature>
<evidence type="ECO:0000256" key="1">
    <source>
        <dbReference type="SAM" id="SignalP"/>
    </source>
</evidence>